<protein>
    <submittedName>
        <fullName evidence="5">Mandelate racemase/muconate lactonizing enzyme family protein</fullName>
    </submittedName>
</protein>
<comment type="cofactor">
    <cofactor evidence="1">
        <name>Mg(2+)</name>
        <dbReference type="ChEBI" id="CHEBI:18420"/>
    </cofactor>
</comment>
<dbReference type="RefSeq" id="WP_179267748.1">
    <property type="nucleotide sequence ID" value="NZ_CP058579.1"/>
</dbReference>
<dbReference type="CDD" id="cd03316">
    <property type="entry name" value="MR_like"/>
    <property type="match status" value="1"/>
</dbReference>
<evidence type="ECO:0000256" key="1">
    <source>
        <dbReference type="ARBA" id="ARBA00001946"/>
    </source>
</evidence>
<sequence length="378" mass="41045">MEVTEVEPIVLESAIGTVSIPGGKADFDTTVQPVLVKVHTDEGITGIGETFLDDPSGDSSRSAAAGISALGNHLIGKDPRNVTQLWNELYVHVKRGVKGYRALSALDEALWDVLGKDAGKPLYQLLGGQAGELEAYATFPLPKEKEQLIEDANWLADKGFPHMKIVGGYGVEKDRERIRAVAENISDDFGLAIDANTSYKFSDALAVAKTASEYELEWFEEPIEHTDINGQADLNRRVSVPISGFQTHHTQYSALDHLSVDALEIYQPALDLVGGVTAANRVATLVEAHNKEFLPHAYGPMVNYAASLHVSAASPVCSLIEFAVYSDEVDDPGEYLTSPYVANQDDIYVQDGGTITPPEKPGLGVELDEDLVEEYRMN</sequence>
<evidence type="ECO:0000256" key="2">
    <source>
        <dbReference type="ARBA" id="ARBA00022723"/>
    </source>
</evidence>
<dbReference type="SMART" id="SM00922">
    <property type="entry name" value="MR_MLE"/>
    <property type="match status" value="1"/>
</dbReference>
<name>A0A7D5QG33_9EURY</name>
<dbReference type="SUPFAM" id="SSF51604">
    <property type="entry name" value="Enolase C-terminal domain-like"/>
    <property type="match status" value="1"/>
</dbReference>
<dbReference type="Pfam" id="PF02746">
    <property type="entry name" value="MR_MLE_N"/>
    <property type="match status" value="1"/>
</dbReference>
<dbReference type="OrthoDB" id="42605at2157"/>
<keyword evidence="2" id="KW-0479">Metal-binding</keyword>
<dbReference type="GeneID" id="56036836"/>
<dbReference type="InterPro" id="IPR013341">
    <property type="entry name" value="Mandelate_racemase_N_dom"/>
</dbReference>
<proteinExistence type="predicted"/>
<dbReference type="Gene3D" id="3.20.20.120">
    <property type="entry name" value="Enolase-like C-terminal domain"/>
    <property type="match status" value="1"/>
</dbReference>
<dbReference type="InterPro" id="IPR029017">
    <property type="entry name" value="Enolase-like_N"/>
</dbReference>
<dbReference type="InterPro" id="IPR036849">
    <property type="entry name" value="Enolase-like_C_sf"/>
</dbReference>
<keyword evidence="3" id="KW-0460">Magnesium</keyword>
<keyword evidence="6" id="KW-1185">Reference proteome</keyword>
<feature type="domain" description="Mandelate racemase/muconate lactonizing enzyme C-terminal" evidence="4">
    <location>
        <begin position="145"/>
        <end position="241"/>
    </location>
</feature>
<dbReference type="Pfam" id="PF13378">
    <property type="entry name" value="MR_MLE_C"/>
    <property type="match status" value="1"/>
</dbReference>
<dbReference type="Proteomes" id="UP000509626">
    <property type="component" value="Chromosome"/>
</dbReference>
<evidence type="ECO:0000256" key="3">
    <source>
        <dbReference type="ARBA" id="ARBA00022842"/>
    </source>
</evidence>
<gene>
    <name evidence="5" type="ORF">HUG12_05215</name>
</gene>
<accession>A0A7D5QG33</accession>
<dbReference type="AlphaFoldDB" id="A0A7D5QG33"/>
<dbReference type="GO" id="GO:0000287">
    <property type="term" value="F:magnesium ion binding"/>
    <property type="evidence" value="ECO:0007669"/>
    <property type="project" value="TreeGrafter"/>
</dbReference>
<evidence type="ECO:0000259" key="4">
    <source>
        <dbReference type="SMART" id="SM00922"/>
    </source>
</evidence>
<dbReference type="GO" id="GO:0016052">
    <property type="term" value="P:carbohydrate catabolic process"/>
    <property type="evidence" value="ECO:0007669"/>
    <property type="project" value="TreeGrafter"/>
</dbReference>
<organism evidence="5 6">
    <name type="scientific">Halorarum salinum</name>
    <dbReference type="NCBI Taxonomy" id="2743089"/>
    <lineage>
        <taxon>Archaea</taxon>
        <taxon>Methanobacteriati</taxon>
        <taxon>Methanobacteriota</taxon>
        <taxon>Stenosarchaea group</taxon>
        <taxon>Halobacteria</taxon>
        <taxon>Halobacteriales</taxon>
        <taxon>Haloferacaceae</taxon>
        <taxon>Halorarum</taxon>
    </lineage>
</organism>
<dbReference type="SUPFAM" id="SSF54826">
    <property type="entry name" value="Enolase N-terminal domain-like"/>
    <property type="match status" value="1"/>
</dbReference>
<dbReference type="Gene3D" id="3.30.390.10">
    <property type="entry name" value="Enolase-like, N-terminal domain"/>
    <property type="match status" value="1"/>
</dbReference>
<dbReference type="InterPro" id="IPR029065">
    <property type="entry name" value="Enolase_C-like"/>
</dbReference>
<evidence type="ECO:0000313" key="6">
    <source>
        <dbReference type="Proteomes" id="UP000509626"/>
    </source>
</evidence>
<dbReference type="PANTHER" id="PTHR13794">
    <property type="entry name" value="ENOLASE SUPERFAMILY, MANDELATE RACEMASE"/>
    <property type="match status" value="1"/>
</dbReference>
<dbReference type="GO" id="GO:0016836">
    <property type="term" value="F:hydro-lyase activity"/>
    <property type="evidence" value="ECO:0007669"/>
    <property type="project" value="TreeGrafter"/>
</dbReference>
<dbReference type="InterPro" id="IPR013342">
    <property type="entry name" value="Mandelate_racemase_C"/>
</dbReference>
<dbReference type="InterPro" id="IPR046945">
    <property type="entry name" value="RHMD-like"/>
</dbReference>
<reference evidence="5 6" key="1">
    <citation type="submission" date="2020-06" db="EMBL/GenBank/DDBJ databases">
        <title>NJ-3-1, isolated from saline soil.</title>
        <authorList>
            <person name="Cui H.L."/>
            <person name="Shi X."/>
        </authorList>
    </citation>
    <scope>NUCLEOTIDE SEQUENCE [LARGE SCALE GENOMIC DNA]</scope>
    <source>
        <strain evidence="5 6">NJ-3-1</strain>
    </source>
</reference>
<dbReference type="PANTHER" id="PTHR13794:SF58">
    <property type="entry name" value="MITOCHONDRIAL ENOLASE SUPERFAMILY MEMBER 1"/>
    <property type="match status" value="1"/>
</dbReference>
<evidence type="ECO:0000313" key="5">
    <source>
        <dbReference type="EMBL" id="QLG61164.1"/>
    </source>
</evidence>
<dbReference type="SFLD" id="SFLDS00001">
    <property type="entry name" value="Enolase"/>
    <property type="match status" value="1"/>
</dbReference>
<dbReference type="KEGG" id="halu:HUG12_05215"/>
<dbReference type="EMBL" id="CP058579">
    <property type="protein sequence ID" value="QLG61164.1"/>
    <property type="molecule type" value="Genomic_DNA"/>
</dbReference>